<gene>
    <name evidence="1" type="ORF">EVAR_65_1</name>
</gene>
<protein>
    <submittedName>
        <fullName evidence="1">Uncharacterized protein</fullName>
    </submittedName>
</protein>
<evidence type="ECO:0000313" key="1">
    <source>
        <dbReference type="EMBL" id="GBO98422.1"/>
    </source>
</evidence>
<name>A0A4C1S7W8_EUMVA</name>
<comment type="caution">
    <text evidence="1">The sequence shown here is derived from an EMBL/GenBank/DDBJ whole genome shotgun (WGS) entry which is preliminary data.</text>
</comment>
<accession>A0A4C1S7W8</accession>
<dbReference type="OrthoDB" id="616263at2759"/>
<evidence type="ECO:0000313" key="2">
    <source>
        <dbReference type="Proteomes" id="UP000299102"/>
    </source>
</evidence>
<sequence>MPHHILQLPVGVPISYVTEHLLKTLVGSPNNGSERRNGKKINQKIVLADCRVTVRFTVEKTKISTYSMHNLLREYFEKIKSIHTLVPRLFTDTQEHIRVNFLELLWNRYNYPKYVSGRLQPWIKRLHHNDPETKLQSITWKRPSSPTLKKFKASRSAGKVTGSLFWDD</sequence>
<dbReference type="PANTHER" id="PTHR46060:SF1">
    <property type="entry name" value="MARINER MOS1 TRANSPOSASE-LIKE PROTEIN"/>
    <property type="match status" value="1"/>
</dbReference>
<dbReference type="EMBL" id="BGZK01000001">
    <property type="protein sequence ID" value="GBO98422.1"/>
    <property type="molecule type" value="Genomic_DNA"/>
</dbReference>
<dbReference type="PANTHER" id="PTHR46060">
    <property type="entry name" value="MARINER MOS1 TRANSPOSASE-LIKE PROTEIN"/>
    <property type="match status" value="1"/>
</dbReference>
<organism evidence="1 2">
    <name type="scientific">Eumeta variegata</name>
    <name type="common">Bagworm moth</name>
    <name type="synonym">Eumeta japonica</name>
    <dbReference type="NCBI Taxonomy" id="151549"/>
    <lineage>
        <taxon>Eukaryota</taxon>
        <taxon>Metazoa</taxon>
        <taxon>Ecdysozoa</taxon>
        <taxon>Arthropoda</taxon>
        <taxon>Hexapoda</taxon>
        <taxon>Insecta</taxon>
        <taxon>Pterygota</taxon>
        <taxon>Neoptera</taxon>
        <taxon>Endopterygota</taxon>
        <taxon>Lepidoptera</taxon>
        <taxon>Glossata</taxon>
        <taxon>Ditrysia</taxon>
        <taxon>Tineoidea</taxon>
        <taxon>Psychidae</taxon>
        <taxon>Oiketicinae</taxon>
        <taxon>Eumeta</taxon>
    </lineage>
</organism>
<dbReference type="Proteomes" id="UP000299102">
    <property type="component" value="Unassembled WGS sequence"/>
</dbReference>
<dbReference type="InterPro" id="IPR052709">
    <property type="entry name" value="Transposase-MT_Hybrid"/>
</dbReference>
<proteinExistence type="predicted"/>
<keyword evidence="2" id="KW-1185">Reference proteome</keyword>
<dbReference type="AlphaFoldDB" id="A0A4C1S7W8"/>
<reference evidence="1 2" key="1">
    <citation type="journal article" date="2019" name="Commun. Biol.">
        <title>The bagworm genome reveals a unique fibroin gene that provides high tensile strength.</title>
        <authorList>
            <person name="Kono N."/>
            <person name="Nakamura H."/>
            <person name="Ohtoshi R."/>
            <person name="Tomita M."/>
            <person name="Numata K."/>
            <person name="Arakawa K."/>
        </authorList>
    </citation>
    <scope>NUCLEOTIDE SEQUENCE [LARGE SCALE GENOMIC DNA]</scope>
</reference>